<organism evidence="1 2">
    <name type="scientific">Desulfuromonas acetoxidans (strain DSM 684 / 11070)</name>
    <dbReference type="NCBI Taxonomy" id="281689"/>
    <lineage>
        <taxon>Bacteria</taxon>
        <taxon>Pseudomonadati</taxon>
        <taxon>Thermodesulfobacteriota</taxon>
        <taxon>Desulfuromonadia</taxon>
        <taxon>Desulfuromonadales</taxon>
        <taxon>Desulfuromonadaceae</taxon>
        <taxon>Desulfuromonas</taxon>
    </lineage>
</organism>
<dbReference type="NCBIfam" id="TIGR03694">
    <property type="entry name" value="exosort_acyl"/>
    <property type="match status" value="1"/>
</dbReference>
<keyword evidence="2" id="KW-1185">Reference proteome</keyword>
<dbReference type="Pfam" id="PF13444">
    <property type="entry name" value="Acetyltransf_5"/>
    <property type="match status" value="1"/>
</dbReference>
<dbReference type="AlphaFoldDB" id="Q1K423"/>
<reference evidence="1" key="2">
    <citation type="submission" date="2006-05" db="EMBL/GenBank/DDBJ databases">
        <title>Sequencing of the draft genome and assembly of Desulfuromonas acetoxidans DSM 684.</title>
        <authorList>
            <consortium name="US DOE Joint Genome Institute (JGI-PGF)"/>
            <person name="Copeland A."/>
            <person name="Lucas S."/>
            <person name="Lapidus A."/>
            <person name="Barry K."/>
            <person name="Detter J.C."/>
            <person name="Glavina del Rio T."/>
            <person name="Hammon N."/>
            <person name="Israni S."/>
            <person name="Dalin E."/>
            <person name="Tice H."/>
            <person name="Bruce D."/>
            <person name="Pitluck S."/>
            <person name="Richardson P."/>
        </authorList>
    </citation>
    <scope>NUCLEOTIDE SEQUENCE [LARGE SCALE GENOMIC DNA]</scope>
    <source>
        <strain evidence="1">DSM 684</strain>
    </source>
</reference>
<dbReference type="SUPFAM" id="SSF55729">
    <property type="entry name" value="Acyl-CoA N-acyltransferases (Nat)"/>
    <property type="match status" value="1"/>
</dbReference>
<evidence type="ECO:0000313" key="2">
    <source>
        <dbReference type="Proteomes" id="UP000005695"/>
    </source>
</evidence>
<dbReference type="Proteomes" id="UP000005695">
    <property type="component" value="Unassembled WGS sequence"/>
</dbReference>
<evidence type="ECO:0008006" key="3">
    <source>
        <dbReference type="Google" id="ProtNLM"/>
    </source>
</evidence>
<reference evidence="1" key="1">
    <citation type="submission" date="2006-05" db="EMBL/GenBank/DDBJ databases">
        <title>Annotation of the draft genome assembly of Desulfuromonas acetoxidans DSM 684.</title>
        <authorList>
            <consortium name="US DOE Joint Genome Institute (JGI-ORNL)"/>
            <person name="Larimer F."/>
            <person name="Land M."/>
            <person name="Hauser L."/>
        </authorList>
    </citation>
    <scope>NUCLEOTIDE SEQUENCE [LARGE SCALE GENOMIC DNA]</scope>
    <source>
        <strain evidence="1">DSM 684</strain>
    </source>
</reference>
<evidence type="ECO:0000313" key="1">
    <source>
        <dbReference type="EMBL" id="EAT17280.1"/>
    </source>
</evidence>
<dbReference type="InterPro" id="IPR016181">
    <property type="entry name" value="Acyl_CoA_acyltransferase"/>
</dbReference>
<dbReference type="EMBL" id="AAEW02000001">
    <property type="protein sequence ID" value="EAT17280.1"/>
    <property type="molecule type" value="Genomic_DNA"/>
</dbReference>
<protein>
    <recommendedName>
        <fullName evidence="3">PEP-CTERM/exosortase system-associated acyltransferase</fullName>
    </recommendedName>
</protein>
<comment type="caution">
    <text evidence="1">The sequence shown here is derived from an EMBL/GenBank/DDBJ whole genome shotgun (WGS) entry which is preliminary data.</text>
</comment>
<accession>Q1K423</accession>
<dbReference type="InterPro" id="IPR022484">
    <property type="entry name" value="PEP-CTERM/exosrtase_acylTfrase"/>
</dbReference>
<dbReference type="RefSeq" id="WP_005997536.1">
    <property type="nucleotide sequence ID" value="NZ_AAEW02000001.1"/>
</dbReference>
<dbReference type="OrthoDB" id="187732at2"/>
<sequence>MATSLSLKMARLREMLQLHKHFHTYFKVIPAVTPDLVREAQRIRHSVYCEELGWEPVNEEGLEQDSYDENALHCLLMAVRSQRYIGCVRLVLPQVGHPDHIFPIQESCRDTLYAGYPDLEASERGETAEVSRLAIVADYRRRKNELSKPISIDLQEDATIQGRRRFPYIPVGLYIGMLEMASFYGIKTMYMLTEPLLATHFSRLGGNLKPIGDAIEHRGRRRPYVMEVEEVLKSANLLLRPLIWTIRRDVNSVLSDSLCPWEIEEQFKKKWRHREAT</sequence>
<proteinExistence type="predicted"/>
<name>Q1K423_DESA6</name>
<dbReference type="Gene3D" id="3.40.630.30">
    <property type="match status" value="1"/>
</dbReference>
<gene>
    <name evidence="1" type="ORF">Dace_3146</name>
</gene>